<dbReference type="CDD" id="cd11660">
    <property type="entry name" value="SANT_TRF"/>
    <property type="match status" value="2"/>
</dbReference>
<feature type="compositionally biased region" description="Polar residues" evidence="2">
    <location>
        <begin position="596"/>
        <end position="605"/>
    </location>
</feature>
<feature type="region of interest" description="Disordered" evidence="2">
    <location>
        <begin position="1"/>
        <end position="69"/>
    </location>
</feature>
<feature type="compositionally biased region" description="Polar residues" evidence="2">
    <location>
        <begin position="252"/>
        <end position="262"/>
    </location>
</feature>
<comment type="caution">
    <text evidence="4">The sequence shown here is derived from an EMBL/GenBank/DDBJ whole genome shotgun (WGS) entry which is preliminary data.</text>
</comment>
<proteinExistence type="predicted"/>
<evidence type="ECO:0000256" key="1">
    <source>
        <dbReference type="ARBA" id="ARBA00023242"/>
    </source>
</evidence>
<feature type="domain" description="Myb-like" evidence="3">
    <location>
        <begin position="292"/>
        <end position="344"/>
    </location>
</feature>
<accession>A0A232M134</accession>
<evidence type="ECO:0000256" key="2">
    <source>
        <dbReference type="SAM" id="MobiDB-lite"/>
    </source>
</evidence>
<dbReference type="PROSITE" id="PS50090">
    <property type="entry name" value="MYB_LIKE"/>
    <property type="match status" value="1"/>
</dbReference>
<dbReference type="PANTHER" id="PTHR46734:SF1">
    <property type="entry name" value="TELOMERIC REPEAT-BINDING FACTOR 1"/>
    <property type="match status" value="1"/>
</dbReference>
<evidence type="ECO:0000259" key="3">
    <source>
        <dbReference type="PROSITE" id="PS50090"/>
    </source>
</evidence>
<dbReference type="InterPro" id="IPR052450">
    <property type="entry name" value="TRBD-Containing_Protein"/>
</dbReference>
<dbReference type="Gene3D" id="1.10.246.220">
    <property type="match status" value="1"/>
</dbReference>
<gene>
    <name evidence="4" type="ORF">Egran_02130</name>
</gene>
<feature type="compositionally biased region" description="Basic residues" evidence="2">
    <location>
        <begin position="289"/>
        <end position="298"/>
    </location>
</feature>
<dbReference type="OrthoDB" id="608866at2759"/>
<dbReference type="Gene3D" id="1.10.10.60">
    <property type="entry name" value="Homeodomain-like"/>
    <property type="match status" value="1"/>
</dbReference>
<keyword evidence="5" id="KW-1185">Reference proteome</keyword>
<feature type="compositionally biased region" description="Polar residues" evidence="2">
    <location>
        <begin position="230"/>
        <end position="239"/>
    </location>
</feature>
<protein>
    <recommendedName>
        <fullName evidence="3">Myb-like domain-containing protein</fullName>
    </recommendedName>
</protein>
<dbReference type="InterPro" id="IPR001005">
    <property type="entry name" value="SANT/Myb"/>
</dbReference>
<feature type="region of interest" description="Disordered" evidence="2">
    <location>
        <begin position="523"/>
        <end position="665"/>
    </location>
</feature>
<evidence type="ECO:0000313" key="4">
    <source>
        <dbReference type="EMBL" id="OXV10109.1"/>
    </source>
</evidence>
<dbReference type="Proteomes" id="UP000243515">
    <property type="component" value="Unassembled WGS sequence"/>
</dbReference>
<name>A0A232M134_9EURO</name>
<feature type="region of interest" description="Disordered" evidence="2">
    <location>
        <begin position="381"/>
        <end position="460"/>
    </location>
</feature>
<feature type="compositionally biased region" description="Polar residues" evidence="2">
    <location>
        <begin position="557"/>
        <end position="587"/>
    </location>
</feature>
<keyword evidence="1" id="KW-0539">Nucleus</keyword>
<dbReference type="EMBL" id="NPHW01003129">
    <property type="protein sequence ID" value="OXV10109.1"/>
    <property type="molecule type" value="Genomic_DNA"/>
</dbReference>
<dbReference type="PANTHER" id="PTHR46734">
    <property type="entry name" value="TELOMERIC REPEAT-BINDING FACTOR 1 TERF1"/>
    <property type="match status" value="1"/>
</dbReference>
<dbReference type="InterPro" id="IPR009057">
    <property type="entry name" value="Homeodomain-like_sf"/>
</dbReference>
<dbReference type="SMART" id="SM00717">
    <property type="entry name" value="SANT"/>
    <property type="match status" value="2"/>
</dbReference>
<dbReference type="Pfam" id="PF00249">
    <property type="entry name" value="Myb_DNA-binding"/>
    <property type="match status" value="1"/>
</dbReference>
<sequence length="665" mass="71690">MDPGSITSLVEDETLPQRRGLPQLPSLIIAPLRSPGSSRGLNVPSPVEPKADAHENAIPRTSSGSGALPAKLPTLEEFLTAARTNIRADSSISSVEPPPKTILPAFINPRAVEKLPYSPFDEEAPHKRRRIDIPAEHFGEHLQLPIPHAQSEKPPPFGPLAILNGLNEPPPNAALLPPIEPGSIPQILTKPSKDAPKGDADSISIEKGLEKPPGERREGRLEEILDSPSDDQNQGTNQDAVLGKSQGADDTANGNGSPSLTVGDSKKTSIEDAQTPTEADSDEPMSPKTRGRSRRNVRKWTEGETNDLLKGVVKCGIGNWTAILSQPELKFNKRTAANLRDRFRVCCPWAYGSALSNEAKKPPHNTLSNALMNAETTDSSSVGKILLPDPRPVKPVTESGSAVAESTINPTVDAPSRTGPAATETTTATKLDPDELNRRAKLSPTVRSEPTCSERSKSTLDSMGFEEPYFTKSTRRCRRAFTAAEDEAILKGYAVHGFQWSLIQQDRRLNLYHRKPTDLRDRFRTRFPNSYREGGSVSGKTVEDQRDLDLSVEGSARTPSVQGKENPPSQQQPLLPDVTSPTPSTNRKQAKPAVESTPSGFTSTAIPPAPTPGPMDLSAVLDNGGGGSFQFPLDESSTAGNHVDAASWEDSPLPPLPPMSWDELD</sequence>
<dbReference type="SUPFAM" id="SSF46689">
    <property type="entry name" value="Homeodomain-like"/>
    <property type="match status" value="2"/>
</dbReference>
<feature type="region of interest" description="Disordered" evidence="2">
    <location>
        <begin position="172"/>
        <end position="299"/>
    </location>
</feature>
<dbReference type="AlphaFoldDB" id="A0A232M134"/>
<feature type="compositionally biased region" description="Polar residues" evidence="2">
    <location>
        <begin position="398"/>
        <end position="410"/>
    </location>
</feature>
<organism evidence="4 5">
    <name type="scientific">Elaphomyces granulatus</name>
    <dbReference type="NCBI Taxonomy" id="519963"/>
    <lineage>
        <taxon>Eukaryota</taxon>
        <taxon>Fungi</taxon>
        <taxon>Dikarya</taxon>
        <taxon>Ascomycota</taxon>
        <taxon>Pezizomycotina</taxon>
        <taxon>Eurotiomycetes</taxon>
        <taxon>Eurotiomycetidae</taxon>
        <taxon>Eurotiales</taxon>
        <taxon>Elaphomycetaceae</taxon>
        <taxon>Elaphomyces</taxon>
    </lineage>
</organism>
<feature type="compositionally biased region" description="Basic and acidic residues" evidence="2">
    <location>
        <begin position="191"/>
        <end position="200"/>
    </location>
</feature>
<feature type="compositionally biased region" description="Basic and acidic residues" evidence="2">
    <location>
        <begin position="207"/>
        <end position="223"/>
    </location>
</feature>
<reference evidence="4 5" key="1">
    <citation type="journal article" date="2015" name="Environ. Microbiol.">
        <title>Metagenome sequence of Elaphomyces granulatus from sporocarp tissue reveals Ascomycota ectomycorrhizal fingerprints of genome expansion and a Proteobacteria-rich microbiome.</title>
        <authorList>
            <person name="Quandt C.A."/>
            <person name="Kohler A."/>
            <person name="Hesse C.N."/>
            <person name="Sharpton T.J."/>
            <person name="Martin F."/>
            <person name="Spatafora J.W."/>
        </authorList>
    </citation>
    <scope>NUCLEOTIDE SEQUENCE [LARGE SCALE GENOMIC DNA]</scope>
    <source>
        <strain evidence="4 5">OSC145934</strain>
    </source>
</reference>
<evidence type="ECO:0000313" key="5">
    <source>
        <dbReference type="Proteomes" id="UP000243515"/>
    </source>
</evidence>